<dbReference type="InterPro" id="IPR023393">
    <property type="entry name" value="START-like_dom_sf"/>
</dbReference>
<reference evidence="3 4" key="1">
    <citation type="submission" date="2018-08" db="EMBL/GenBank/DDBJ databases">
        <title>Lysobacter sp. zong2l5, whole genome shotgun sequence.</title>
        <authorList>
            <person name="Zhang X."/>
            <person name="Feng G."/>
            <person name="Zhu H."/>
        </authorList>
    </citation>
    <scope>NUCLEOTIDE SEQUENCE [LARGE SCALE GENOMIC DNA]</scope>
    <source>
        <strain evidence="4">zong2l5</strain>
    </source>
</reference>
<dbReference type="CDD" id="cd08899">
    <property type="entry name" value="SRPBCC_CalC_Aha1-like_6"/>
    <property type="match status" value="1"/>
</dbReference>
<dbReference type="Proteomes" id="UP000264492">
    <property type="component" value="Unassembled WGS sequence"/>
</dbReference>
<accession>A0A371K2T5</accession>
<dbReference type="InterPro" id="IPR013538">
    <property type="entry name" value="ASHA1/2-like_C"/>
</dbReference>
<dbReference type="AlphaFoldDB" id="A0A371K2T5"/>
<evidence type="ECO:0000256" key="1">
    <source>
        <dbReference type="ARBA" id="ARBA00006817"/>
    </source>
</evidence>
<dbReference type="RefSeq" id="WP_115859116.1">
    <property type="nucleotide sequence ID" value="NZ_QTSU01000001.1"/>
</dbReference>
<dbReference type="OrthoDB" id="9800600at2"/>
<evidence type="ECO:0000259" key="2">
    <source>
        <dbReference type="Pfam" id="PF08327"/>
    </source>
</evidence>
<dbReference type="SUPFAM" id="SSF55961">
    <property type="entry name" value="Bet v1-like"/>
    <property type="match status" value="1"/>
</dbReference>
<protein>
    <submittedName>
        <fullName evidence="3">ATPase</fullName>
    </submittedName>
</protein>
<name>A0A371K2T5_9GAMM</name>
<dbReference type="EMBL" id="QTSU01000001">
    <property type="protein sequence ID" value="RDZ28241.1"/>
    <property type="molecule type" value="Genomic_DNA"/>
</dbReference>
<dbReference type="Gene3D" id="3.30.530.20">
    <property type="match status" value="1"/>
</dbReference>
<organism evidence="3 4">
    <name type="scientific">Lysobacter silvisoli</name>
    <dbReference type="NCBI Taxonomy" id="2293254"/>
    <lineage>
        <taxon>Bacteria</taxon>
        <taxon>Pseudomonadati</taxon>
        <taxon>Pseudomonadota</taxon>
        <taxon>Gammaproteobacteria</taxon>
        <taxon>Lysobacterales</taxon>
        <taxon>Lysobacteraceae</taxon>
        <taxon>Lysobacter</taxon>
    </lineage>
</organism>
<dbReference type="Pfam" id="PF08327">
    <property type="entry name" value="AHSA1"/>
    <property type="match status" value="1"/>
</dbReference>
<keyword evidence="4" id="KW-1185">Reference proteome</keyword>
<evidence type="ECO:0000313" key="3">
    <source>
        <dbReference type="EMBL" id="RDZ28241.1"/>
    </source>
</evidence>
<comment type="similarity">
    <text evidence="1">Belongs to the AHA1 family.</text>
</comment>
<evidence type="ECO:0000313" key="4">
    <source>
        <dbReference type="Proteomes" id="UP000264492"/>
    </source>
</evidence>
<sequence length="174" mass="19983">MNDYGTLAATDTVRIERLLPGPIERLWSYLTESEKRSAWMAAGRMELRPGGKVEHIFRHSELTGGDDPVPEKYRSFDPEVRSSGEVLECDPPRLLSYTWDASSQVRFELTPQGDRVLLVVTHSRLPNRDEMVSVAAGWHSHLDVLRELLEGRTPTHFWSRHMRLEGEYESRIPA</sequence>
<proteinExistence type="inferred from homology"/>
<comment type="caution">
    <text evidence="3">The sequence shown here is derived from an EMBL/GenBank/DDBJ whole genome shotgun (WGS) entry which is preliminary data.</text>
</comment>
<feature type="domain" description="Activator of Hsp90 ATPase homologue 1/2-like C-terminal" evidence="2">
    <location>
        <begin position="22"/>
        <end position="150"/>
    </location>
</feature>
<gene>
    <name evidence="3" type="ORF">DX914_03600</name>
</gene>